<dbReference type="Proteomes" id="UP001596189">
    <property type="component" value="Unassembled WGS sequence"/>
</dbReference>
<dbReference type="EMBL" id="JBHSRD010000003">
    <property type="protein sequence ID" value="MFC6007498.1"/>
    <property type="molecule type" value="Genomic_DNA"/>
</dbReference>
<comment type="caution">
    <text evidence="5">The sequence shown here is derived from an EMBL/GenBank/DDBJ whole genome shotgun (WGS) entry which is preliminary data.</text>
</comment>
<gene>
    <name evidence="5" type="ORF">ACFQDO_10195</name>
</gene>
<dbReference type="RefSeq" id="WP_345716295.1">
    <property type="nucleotide sequence ID" value="NZ_BAABFP010000004.1"/>
</dbReference>
<reference evidence="6" key="1">
    <citation type="journal article" date="2019" name="Int. J. Syst. Evol. Microbiol.">
        <title>The Global Catalogue of Microorganisms (GCM) 10K type strain sequencing project: providing services to taxonomists for standard genome sequencing and annotation.</title>
        <authorList>
            <consortium name="The Broad Institute Genomics Platform"/>
            <consortium name="The Broad Institute Genome Sequencing Center for Infectious Disease"/>
            <person name="Wu L."/>
            <person name="Ma J."/>
        </authorList>
    </citation>
    <scope>NUCLEOTIDE SEQUENCE [LARGE SCALE GENOMIC DNA]</scope>
    <source>
        <strain evidence="6">KACC 14249</strain>
    </source>
</reference>
<sequence>MSAQARDVRPGALARRLGEEPPLIGTFSILDDSVAAQSLARSGFDFVLVDLQHGLSDLSRMVPLLQGIEAGGAIPLVRVPSLSPTEIGTALDRGAHGVVVPMIESSAQAAASVAACRYPPAGERSYGPYLVRTDGFSDAAPPPCFVMVESAAALAAIDEIVAVPGLFGVYVGPSDLAISLGLGADYDVADPRHDDAVAAIGTACRSAGVVSAIHTSSAAEAQHRIAQGFTMVSVRSDLALLGSAGTVLLASTTLHP</sequence>
<dbReference type="Gene3D" id="3.20.20.60">
    <property type="entry name" value="Phosphoenolpyruvate-binding domains"/>
    <property type="match status" value="1"/>
</dbReference>
<comment type="similarity">
    <text evidence="1">Belongs to the HpcH/HpaI aldolase family.</text>
</comment>
<name>A0ABW1JFK7_9ACTN</name>
<dbReference type="InterPro" id="IPR040442">
    <property type="entry name" value="Pyrv_kinase-like_dom_sf"/>
</dbReference>
<dbReference type="GO" id="GO:0016829">
    <property type="term" value="F:lyase activity"/>
    <property type="evidence" value="ECO:0007669"/>
    <property type="project" value="UniProtKB-KW"/>
</dbReference>
<proteinExistence type="inferred from homology"/>
<dbReference type="PANTHER" id="PTHR30502:SF0">
    <property type="entry name" value="PHOSPHOENOLPYRUVATE CARBOXYLASE FAMILY PROTEIN"/>
    <property type="match status" value="1"/>
</dbReference>
<evidence type="ECO:0000313" key="5">
    <source>
        <dbReference type="EMBL" id="MFC6007498.1"/>
    </source>
</evidence>
<evidence type="ECO:0000256" key="3">
    <source>
        <dbReference type="ARBA" id="ARBA00023239"/>
    </source>
</evidence>
<keyword evidence="6" id="KW-1185">Reference proteome</keyword>
<dbReference type="Pfam" id="PF03328">
    <property type="entry name" value="HpcH_HpaI"/>
    <property type="match status" value="1"/>
</dbReference>
<feature type="domain" description="HpcH/HpaI aldolase/citrate lyase" evidence="4">
    <location>
        <begin position="24"/>
        <end position="241"/>
    </location>
</feature>
<evidence type="ECO:0000256" key="2">
    <source>
        <dbReference type="ARBA" id="ARBA00022723"/>
    </source>
</evidence>
<dbReference type="SUPFAM" id="SSF51621">
    <property type="entry name" value="Phosphoenolpyruvate/pyruvate domain"/>
    <property type="match status" value="1"/>
</dbReference>
<dbReference type="PANTHER" id="PTHR30502">
    <property type="entry name" value="2-KETO-3-DEOXY-L-RHAMNONATE ALDOLASE"/>
    <property type="match status" value="1"/>
</dbReference>
<evidence type="ECO:0000313" key="6">
    <source>
        <dbReference type="Proteomes" id="UP001596189"/>
    </source>
</evidence>
<dbReference type="InterPro" id="IPR005000">
    <property type="entry name" value="Aldolase/citrate-lyase_domain"/>
</dbReference>
<dbReference type="InterPro" id="IPR015813">
    <property type="entry name" value="Pyrv/PenolPyrv_kinase-like_dom"/>
</dbReference>
<accession>A0ABW1JFK7</accession>
<keyword evidence="2" id="KW-0479">Metal-binding</keyword>
<organism evidence="5 6">
    <name type="scientific">Angustibacter luteus</name>
    <dbReference type="NCBI Taxonomy" id="658456"/>
    <lineage>
        <taxon>Bacteria</taxon>
        <taxon>Bacillati</taxon>
        <taxon>Actinomycetota</taxon>
        <taxon>Actinomycetes</taxon>
        <taxon>Kineosporiales</taxon>
        <taxon>Kineosporiaceae</taxon>
    </lineage>
</organism>
<protein>
    <submittedName>
        <fullName evidence="5">HpcH/HpaI aldolase/citrate lyase family protein</fullName>
    </submittedName>
</protein>
<evidence type="ECO:0000256" key="1">
    <source>
        <dbReference type="ARBA" id="ARBA00005568"/>
    </source>
</evidence>
<dbReference type="InterPro" id="IPR050251">
    <property type="entry name" value="HpcH-HpaI_aldolase"/>
</dbReference>
<evidence type="ECO:0000259" key="4">
    <source>
        <dbReference type="Pfam" id="PF03328"/>
    </source>
</evidence>
<keyword evidence="3 5" id="KW-0456">Lyase</keyword>